<gene>
    <name evidence="1" type="ORF">cyc_08045</name>
</gene>
<dbReference type="InParanoid" id="A0A1D3CXA9"/>
<feature type="non-terminal residue" evidence="1">
    <location>
        <position position="1"/>
    </location>
</feature>
<feature type="non-terminal residue" evidence="1">
    <location>
        <position position="73"/>
    </location>
</feature>
<organism evidence="1 2">
    <name type="scientific">Cyclospora cayetanensis</name>
    <dbReference type="NCBI Taxonomy" id="88456"/>
    <lineage>
        <taxon>Eukaryota</taxon>
        <taxon>Sar</taxon>
        <taxon>Alveolata</taxon>
        <taxon>Apicomplexa</taxon>
        <taxon>Conoidasida</taxon>
        <taxon>Coccidia</taxon>
        <taxon>Eucoccidiorida</taxon>
        <taxon>Eimeriorina</taxon>
        <taxon>Eimeriidae</taxon>
        <taxon>Cyclospora</taxon>
    </lineage>
</organism>
<keyword evidence="2" id="KW-1185">Reference proteome</keyword>
<dbReference type="EMBL" id="JROU02001611">
    <property type="protein sequence ID" value="OEH75843.1"/>
    <property type="molecule type" value="Genomic_DNA"/>
</dbReference>
<evidence type="ECO:0000313" key="1">
    <source>
        <dbReference type="EMBL" id="OEH75843.1"/>
    </source>
</evidence>
<dbReference type="VEuPathDB" id="ToxoDB:cyc_08045"/>
<dbReference type="Proteomes" id="UP000095192">
    <property type="component" value="Unassembled WGS sequence"/>
</dbReference>
<accession>A0A1D3CXA9</accession>
<evidence type="ECO:0000313" key="2">
    <source>
        <dbReference type="Proteomes" id="UP000095192"/>
    </source>
</evidence>
<protein>
    <submittedName>
        <fullName evidence="1">P-type ATPase</fullName>
    </submittedName>
</protein>
<proteinExistence type="predicted"/>
<sequence>AELLAAKNQVGESKEAAVAEVFARMEKNIELLGCTGIDDKYIHTPFIGRPGIQLQKAIRDTCELIVSCVLSSR</sequence>
<reference evidence="1 2" key="1">
    <citation type="journal article" date="2016" name="BMC Genomics">
        <title>Comparative genomics reveals Cyclospora cayetanensis possesses coccidia-like metabolism and invasion components but unique surface antigens.</title>
        <authorList>
            <person name="Liu S."/>
            <person name="Wang L."/>
            <person name="Zheng H."/>
            <person name="Xu Z."/>
            <person name="Roellig D.M."/>
            <person name="Li N."/>
            <person name="Frace M.A."/>
            <person name="Tang K."/>
            <person name="Arrowood M.J."/>
            <person name="Moss D.M."/>
            <person name="Zhang L."/>
            <person name="Feng Y."/>
            <person name="Xiao L."/>
        </authorList>
    </citation>
    <scope>NUCLEOTIDE SEQUENCE [LARGE SCALE GENOMIC DNA]</scope>
    <source>
        <strain evidence="1 2">CHN_HEN01</strain>
    </source>
</reference>
<dbReference type="AlphaFoldDB" id="A0A1D3CXA9"/>
<comment type="caution">
    <text evidence="1">The sequence shown here is derived from an EMBL/GenBank/DDBJ whole genome shotgun (WGS) entry which is preliminary data.</text>
</comment>
<name>A0A1D3CXA9_9EIME</name>